<evidence type="ECO:0000313" key="3">
    <source>
        <dbReference type="Proteomes" id="UP000035579"/>
    </source>
</evidence>
<protein>
    <submittedName>
        <fullName evidence="2">Uncharacterized protein</fullName>
    </submittedName>
</protein>
<organism evidence="2 3">
    <name type="scientific">Archangium gephyra</name>
    <dbReference type="NCBI Taxonomy" id="48"/>
    <lineage>
        <taxon>Bacteria</taxon>
        <taxon>Pseudomonadati</taxon>
        <taxon>Myxococcota</taxon>
        <taxon>Myxococcia</taxon>
        <taxon>Myxococcales</taxon>
        <taxon>Cystobacterineae</taxon>
        <taxon>Archangiaceae</taxon>
        <taxon>Archangium</taxon>
    </lineage>
</organism>
<dbReference type="KEGG" id="age:AA314_03204"/>
<gene>
    <name evidence="2" type="ORF">AA314_03204</name>
</gene>
<name>A0AAC8Q5R2_9BACT</name>
<proteinExistence type="predicted"/>
<sequence length="82" mass="8974">MDGPQGLSGGGRQASGQARCSGRPSPLIPRRAGTGLRVNPHLESGHRCPERGNRRQGGLHRTRTKEGRVLFRPGWRPLVSRE</sequence>
<feature type="region of interest" description="Disordered" evidence="1">
    <location>
        <begin position="1"/>
        <end position="66"/>
    </location>
</feature>
<evidence type="ECO:0000256" key="1">
    <source>
        <dbReference type="SAM" id="MobiDB-lite"/>
    </source>
</evidence>
<evidence type="ECO:0000313" key="2">
    <source>
        <dbReference type="EMBL" id="AKJ01578.1"/>
    </source>
</evidence>
<dbReference type="Proteomes" id="UP000035579">
    <property type="component" value="Chromosome"/>
</dbReference>
<feature type="compositionally biased region" description="Gly residues" evidence="1">
    <location>
        <begin position="1"/>
        <end position="13"/>
    </location>
</feature>
<dbReference type="EMBL" id="CP011509">
    <property type="protein sequence ID" value="AKJ01578.1"/>
    <property type="molecule type" value="Genomic_DNA"/>
</dbReference>
<accession>A0AAC8Q5R2</accession>
<dbReference type="AlphaFoldDB" id="A0AAC8Q5R2"/>
<feature type="compositionally biased region" description="Basic and acidic residues" evidence="1">
    <location>
        <begin position="43"/>
        <end position="53"/>
    </location>
</feature>
<reference evidence="2 3" key="1">
    <citation type="submission" date="2015-05" db="EMBL/GenBank/DDBJ databases">
        <title>Genome assembly of Archangium gephyra DSM 2261.</title>
        <authorList>
            <person name="Sharma G."/>
            <person name="Subramanian S."/>
        </authorList>
    </citation>
    <scope>NUCLEOTIDE SEQUENCE [LARGE SCALE GENOMIC DNA]</scope>
    <source>
        <strain evidence="2 3">DSM 2261</strain>
    </source>
</reference>